<name>A0A0V1MYL0_9BILA</name>
<organism evidence="1 2">
    <name type="scientific">Trichinella papuae</name>
    <dbReference type="NCBI Taxonomy" id="268474"/>
    <lineage>
        <taxon>Eukaryota</taxon>
        <taxon>Metazoa</taxon>
        <taxon>Ecdysozoa</taxon>
        <taxon>Nematoda</taxon>
        <taxon>Enoplea</taxon>
        <taxon>Dorylaimia</taxon>
        <taxon>Trichinellida</taxon>
        <taxon>Trichinellidae</taxon>
        <taxon>Trichinella</taxon>
    </lineage>
</organism>
<gene>
    <name evidence="1" type="ORF">T10_10026</name>
</gene>
<protein>
    <submittedName>
        <fullName evidence="1">Uncharacterized protein</fullName>
    </submittedName>
</protein>
<evidence type="ECO:0000313" key="1">
    <source>
        <dbReference type="EMBL" id="KRZ76645.1"/>
    </source>
</evidence>
<proteinExistence type="predicted"/>
<evidence type="ECO:0000313" key="2">
    <source>
        <dbReference type="Proteomes" id="UP000054843"/>
    </source>
</evidence>
<accession>A0A0V1MYL0</accession>
<dbReference type="AlphaFoldDB" id="A0A0V1MYL0"/>
<keyword evidence="2" id="KW-1185">Reference proteome</keyword>
<dbReference type="Proteomes" id="UP000054843">
    <property type="component" value="Unassembled WGS sequence"/>
</dbReference>
<comment type="caution">
    <text evidence="1">The sequence shown here is derived from an EMBL/GenBank/DDBJ whole genome shotgun (WGS) entry which is preliminary data.</text>
</comment>
<sequence>MKIKFHLFTRIDDVVIATKEEIIAVVIRLVNQTKIFNLNLRRGTLFNFTSPAITVRPCKYAEILNDYSSSNEYLCSQLRNSEWFYR</sequence>
<reference evidence="1 2" key="1">
    <citation type="submission" date="2015-01" db="EMBL/GenBank/DDBJ databases">
        <title>Evolution of Trichinella species and genotypes.</title>
        <authorList>
            <person name="Korhonen P.K."/>
            <person name="Edoardo P."/>
            <person name="Giuseppe L.R."/>
            <person name="Gasser R.B."/>
        </authorList>
    </citation>
    <scope>NUCLEOTIDE SEQUENCE [LARGE SCALE GENOMIC DNA]</scope>
    <source>
        <strain evidence="1">ISS1980</strain>
    </source>
</reference>
<dbReference type="EMBL" id="JYDO01000026">
    <property type="protein sequence ID" value="KRZ76645.1"/>
    <property type="molecule type" value="Genomic_DNA"/>
</dbReference>